<dbReference type="EMBL" id="AVPH01000255">
    <property type="protein sequence ID" value="ERE04415.1"/>
    <property type="molecule type" value="Genomic_DNA"/>
</dbReference>
<evidence type="ECO:0000259" key="3">
    <source>
        <dbReference type="PROSITE" id="PS50883"/>
    </source>
</evidence>
<dbReference type="Pfam" id="PF00563">
    <property type="entry name" value="EAL"/>
    <property type="match status" value="1"/>
</dbReference>
<dbReference type="Pfam" id="PF00072">
    <property type="entry name" value="Response_reg"/>
    <property type="match status" value="1"/>
</dbReference>
<dbReference type="InterPro" id="IPR011006">
    <property type="entry name" value="CheY-like_superfamily"/>
</dbReference>
<accession>A0ABP2XJD3</accession>
<gene>
    <name evidence="4" type="ORF">O166_11630</name>
</gene>
<dbReference type="Proteomes" id="UP000016426">
    <property type="component" value="Unassembled WGS sequence"/>
</dbReference>
<dbReference type="SUPFAM" id="SSF141868">
    <property type="entry name" value="EAL domain-like"/>
    <property type="match status" value="1"/>
</dbReference>
<dbReference type="Gene3D" id="3.20.20.450">
    <property type="entry name" value="EAL domain"/>
    <property type="match status" value="1"/>
</dbReference>
<dbReference type="SUPFAM" id="SSF52172">
    <property type="entry name" value="CheY-like"/>
    <property type="match status" value="1"/>
</dbReference>
<dbReference type="Gene3D" id="3.40.50.2300">
    <property type="match status" value="1"/>
</dbReference>
<comment type="caution">
    <text evidence="4">The sequence shown here is derived from an EMBL/GenBank/DDBJ whole genome shotgun (WGS) entry which is preliminary data.</text>
</comment>
<dbReference type="InterPro" id="IPR001789">
    <property type="entry name" value="Sig_transdc_resp-reg_receiver"/>
</dbReference>
<name>A0ABP2XJD3_9NEIS</name>
<dbReference type="RefSeq" id="WP_021477841.1">
    <property type="nucleotide sequence ID" value="NZ_AVPH01000255.1"/>
</dbReference>
<proteinExistence type="predicted"/>
<dbReference type="InterPro" id="IPR050706">
    <property type="entry name" value="Cyclic-di-GMP_PDE-like"/>
</dbReference>
<keyword evidence="1" id="KW-0597">Phosphoprotein</keyword>
<feature type="modified residue" description="4-aspartylphosphate" evidence="1">
    <location>
        <position position="55"/>
    </location>
</feature>
<dbReference type="InterPro" id="IPR001633">
    <property type="entry name" value="EAL_dom"/>
</dbReference>
<evidence type="ECO:0000259" key="2">
    <source>
        <dbReference type="PROSITE" id="PS50110"/>
    </source>
</evidence>
<organism evidence="4 5">
    <name type="scientific">Pseudogulbenkiania ferrooxidans EGD-HP2</name>
    <dbReference type="NCBI Taxonomy" id="1388764"/>
    <lineage>
        <taxon>Bacteria</taxon>
        <taxon>Pseudomonadati</taxon>
        <taxon>Pseudomonadota</taxon>
        <taxon>Betaproteobacteria</taxon>
        <taxon>Neisseriales</taxon>
        <taxon>Chromobacteriaceae</taxon>
        <taxon>Pseudogulbenkiania</taxon>
    </lineage>
</organism>
<evidence type="ECO:0000313" key="4">
    <source>
        <dbReference type="EMBL" id="ERE04415.1"/>
    </source>
</evidence>
<dbReference type="PROSITE" id="PS50110">
    <property type="entry name" value="RESPONSE_REGULATORY"/>
    <property type="match status" value="1"/>
</dbReference>
<evidence type="ECO:0000256" key="1">
    <source>
        <dbReference type="PROSITE-ProRule" id="PRU00169"/>
    </source>
</evidence>
<evidence type="ECO:0000313" key="5">
    <source>
        <dbReference type="Proteomes" id="UP000016426"/>
    </source>
</evidence>
<dbReference type="SMART" id="SM00052">
    <property type="entry name" value="EAL"/>
    <property type="match status" value="1"/>
</dbReference>
<dbReference type="SMART" id="SM00448">
    <property type="entry name" value="REC"/>
    <property type="match status" value="1"/>
</dbReference>
<dbReference type="CDD" id="cd01948">
    <property type="entry name" value="EAL"/>
    <property type="match status" value="1"/>
</dbReference>
<evidence type="ECO:0008006" key="6">
    <source>
        <dbReference type="Google" id="ProtNLM"/>
    </source>
</evidence>
<dbReference type="PANTHER" id="PTHR33121:SF70">
    <property type="entry name" value="SIGNALING PROTEIN YKOW"/>
    <property type="match status" value="1"/>
</dbReference>
<dbReference type="PROSITE" id="PS50883">
    <property type="entry name" value="EAL"/>
    <property type="match status" value="1"/>
</dbReference>
<feature type="domain" description="EAL" evidence="3">
    <location>
        <begin position="136"/>
        <end position="388"/>
    </location>
</feature>
<keyword evidence="5" id="KW-1185">Reference proteome</keyword>
<sequence>MHQILVIDDDAVSQQFLVMVLQRLGYENVVVASDGLDALIQLDAGDRRFDVIFCDLDMPRMDGIEFVRHLGERGFQGMLLISSGFDERVIESVAELARMYDLWLAGVLPKPINHQTLQRLINQQPPASRHVPGVVSPPTEEELRAAIGKGELRPFLQPQVSMKDGQIRSAEVLARWQHPRLGLIGPQQFIQLAENSSLITELTLQMLRQAAVIMDRLPSETPLAMSLNLSVESLNEIALVSRFERILVDCGFPFSRLIVEVTETGLMANPTRALELLTRLRLKGARLSIDDFGTGFASMDRLSRIPFTELKIDKGFVIDAARNPTNFSIVRASAELGRQLGLDVVAEGVATESEWQLCRQLGVEIAQGSFISPPVDAESFRSWLLKHRGVFLHAAPNLSDTV</sequence>
<dbReference type="PANTHER" id="PTHR33121">
    <property type="entry name" value="CYCLIC DI-GMP PHOSPHODIESTERASE PDEF"/>
    <property type="match status" value="1"/>
</dbReference>
<dbReference type="InterPro" id="IPR035919">
    <property type="entry name" value="EAL_sf"/>
</dbReference>
<reference evidence="4 5" key="1">
    <citation type="journal article" date="2013" name="Genome Announc.">
        <title>Genome Sequence of the Pigment-Producing Bacterium Pseudogulbenkiania ferrooxidans, Isolated from Loktak Lake.</title>
        <authorList>
            <person name="Puranik S."/>
            <person name="Talkal R."/>
            <person name="Qureshi A."/>
            <person name="Khardenavis A."/>
            <person name="Kapley A."/>
            <person name="Purohit H.J."/>
        </authorList>
    </citation>
    <scope>NUCLEOTIDE SEQUENCE [LARGE SCALE GENOMIC DNA]</scope>
    <source>
        <strain evidence="4 5">EGD-HP2</strain>
    </source>
</reference>
<protein>
    <recommendedName>
        <fullName evidence="6">Diguanylate phosphodiesterase</fullName>
    </recommendedName>
</protein>
<feature type="domain" description="Response regulatory" evidence="2">
    <location>
        <begin position="3"/>
        <end position="125"/>
    </location>
</feature>